<organism evidence="2 3">
    <name type="scientific">Clostridium beijerinckii</name>
    <name type="common">Clostridium MP</name>
    <dbReference type="NCBI Taxonomy" id="1520"/>
    <lineage>
        <taxon>Bacteria</taxon>
        <taxon>Bacillati</taxon>
        <taxon>Bacillota</taxon>
        <taxon>Clostridia</taxon>
        <taxon>Eubacteriales</taxon>
        <taxon>Clostridiaceae</taxon>
        <taxon>Clostridium</taxon>
    </lineage>
</organism>
<dbReference type="InterPro" id="IPR016195">
    <property type="entry name" value="Pol/histidinol_Pase-like"/>
</dbReference>
<evidence type="ECO:0000313" key="2">
    <source>
        <dbReference type="EMBL" id="OOP72056.1"/>
    </source>
</evidence>
<evidence type="ECO:0000259" key="1">
    <source>
        <dbReference type="SMART" id="SM00481"/>
    </source>
</evidence>
<dbReference type="EMBL" id="MWMH01000006">
    <property type="protein sequence ID" value="OOP72056.1"/>
    <property type="molecule type" value="Genomic_DNA"/>
</dbReference>
<protein>
    <submittedName>
        <fullName evidence="2">Phosphotransferase</fullName>
    </submittedName>
</protein>
<keyword evidence="2" id="KW-0808">Transferase</keyword>
<dbReference type="GO" id="GO:0004534">
    <property type="term" value="F:5'-3' RNA exonuclease activity"/>
    <property type="evidence" value="ECO:0007669"/>
    <property type="project" value="TreeGrafter"/>
</dbReference>
<dbReference type="RefSeq" id="WP_078116463.1">
    <property type="nucleotide sequence ID" value="NZ_MWMH01000006.1"/>
</dbReference>
<dbReference type="GO" id="GO:0035312">
    <property type="term" value="F:5'-3' DNA exonuclease activity"/>
    <property type="evidence" value="ECO:0007669"/>
    <property type="project" value="TreeGrafter"/>
</dbReference>
<proteinExistence type="predicted"/>
<reference evidence="2 3" key="1">
    <citation type="submission" date="2017-02" db="EMBL/GenBank/DDBJ databases">
        <title>Genome sequence of Clostridium beijerinckii Br21.</title>
        <authorList>
            <person name="Fonseca B.C."/>
            <person name="Guazzaroni M.E."/>
            <person name="Riano-Pachon D.M."/>
            <person name="Reginatto V."/>
        </authorList>
    </citation>
    <scope>NUCLEOTIDE SEQUENCE [LARGE SCALE GENOMIC DNA]</scope>
    <source>
        <strain evidence="2 3">Br21</strain>
    </source>
</reference>
<dbReference type="PANTHER" id="PTHR42924:SF3">
    <property type="entry name" value="POLYMERASE_HISTIDINOL PHOSPHATASE N-TERMINAL DOMAIN-CONTAINING PROTEIN"/>
    <property type="match status" value="1"/>
</dbReference>
<dbReference type="GO" id="GO:0016740">
    <property type="term" value="F:transferase activity"/>
    <property type="evidence" value="ECO:0007669"/>
    <property type="project" value="UniProtKB-KW"/>
</dbReference>
<name>A0A1S9N3F8_CLOBE</name>
<dbReference type="Pfam" id="PF02811">
    <property type="entry name" value="PHP"/>
    <property type="match status" value="1"/>
</dbReference>
<dbReference type="SUPFAM" id="SSF89550">
    <property type="entry name" value="PHP domain-like"/>
    <property type="match status" value="1"/>
</dbReference>
<dbReference type="PANTHER" id="PTHR42924">
    <property type="entry name" value="EXONUCLEASE"/>
    <property type="match status" value="1"/>
</dbReference>
<sequence length="290" mass="33142">MIDLHIHTNNSDGDFDVIDILKMSEEKNLEFISFTDHQSVDAYKKINNLNIKDLYGGNIIKGIEIAFSFNGISMDMLGYNINIDSIEKSRILQVNKNINVIEKENSKLNYLIKVCNELKILHSSNLYIKGRNTPANDVICDDILSYDENLYILKKLEITDRTTFYRKHYLNPNSPFYIQPTEDLPTIYEAAETIHSSSGGKCFLAHPYVYDVDNIYNYIDSIVKLNLIDGIECIHRKHSHSQINEIINYCDGHNLLKSGGSDFHTSAHTLGFGNDGKIPISYPIAQNWLQ</sequence>
<dbReference type="InterPro" id="IPR003141">
    <property type="entry name" value="Pol/His_phosphatase_N"/>
</dbReference>
<dbReference type="Proteomes" id="UP000190959">
    <property type="component" value="Unassembled WGS sequence"/>
</dbReference>
<dbReference type="InterPro" id="IPR052018">
    <property type="entry name" value="PHP_domain"/>
</dbReference>
<dbReference type="SMART" id="SM00481">
    <property type="entry name" value="POLIIIAc"/>
    <property type="match status" value="1"/>
</dbReference>
<gene>
    <name evidence="2" type="ORF">CBEIBR21_17520</name>
</gene>
<comment type="caution">
    <text evidence="2">The sequence shown here is derived from an EMBL/GenBank/DDBJ whole genome shotgun (WGS) entry which is preliminary data.</text>
</comment>
<dbReference type="AlphaFoldDB" id="A0A1S9N3F8"/>
<accession>A0A1S9N3F8</accession>
<dbReference type="Gene3D" id="3.20.20.140">
    <property type="entry name" value="Metal-dependent hydrolases"/>
    <property type="match status" value="1"/>
</dbReference>
<evidence type="ECO:0000313" key="3">
    <source>
        <dbReference type="Proteomes" id="UP000190959"/>
    </source>
</evidence>
<feature type="domain" description="Polymerase/histidinol phosphatase N-terminal" evidence="1">
    <location>
        <begin position="2"/>
        <end position="69"/>
    </location>
</feature>
<dbReference type="Gene3D" id="1.10.150.650">
    <property type="match status" value="1"/>
</dbReference>
<dbReference type="InterPro" id="IPR004013">
    <property type="entry name" value="PHP_dom"/>
</dbReference>